<evidence type="ECO:0000256" key="5">
    <source>
        <dbReference type="ARBA" id="ARBA00022692"/>
    </source>
</evidence>
<dbReference type="Gene3D" id="1.20.1280.290">
    <property type="match status" value="1"/>
</dbReference>
<keyword evidence="5" id="KW-0812">Transmembrane</keyword>
<evidence type="ECO:0000256" key="3">
    <source>
        <dbReference type="ARBA" id="ARBA00022448"/>
    </source>
</evidence>
<evidence type="ECO:0000256" key="6">
    <source>
        <dbReference type="ARBA" id="ARBA00022737"/>
    </source>
</evidence>
<evidence type="ECO:0000256" key="7">
    <source>
        <dbReference type="ARBA" id="ARBA00022989"/>
    </source>
</evidence>
<dbReference type="Pfam" id="PF03083">
    <property type="entry name" value="MtN3_slv"/>
    <property type="match status" value="1"/>
</dbReference>
<dbReference type="InterPro" id="IPR047664">
    <property type="entry name" value="SWEET"/>
</dbReference>
<proteinExistence type="inferred from homology"/>
<keyword evidence="10" id="KW-1185">Reference proteome</keyword>
<reference evidence="9 10" key="1">
    <citation type="journal article" date="2024" name="G3 (Bethesda)">
        <title>Genome assembly of Hibiscus sabdariffa L. provides insights into metabolisms of medicinal natural products.</title>
        <authorList>
            <person name="Kim T."/>
        </authorList>
    </citation>
    <scope>NUCLEOTIDE SEQUENCE [LARGE SCALE GENOMIC DNA]</scope>
    <source>
        <strain evidence="9">TK-2024</strain>
        <tissue evidence="9">Old leaves</tissue>
    </source>
</reference>
<comment type="caution">
    <text evidence="9">The sequence shown here is derived from an EMBL/GenBank/DDBJ whole genome shotgun (WGS) entry which is preliminary data.</text>
</comment>
<accession>A0ABR2S4N1</accession>
<protein>
    <submittedName>
        <fullName evidence="9">Uncharacterized protein</fullName>
    </submittedName>
</protein>
<dbReference type="Proteomes" id="UP001396334">
    <property type="component" value="Unassembled WGS sequence"/>
</dbReference>
<comment type="similarity">
    <text evidence="2">Belongs to the SWEET sugar transporter family.</text>
</comment>
<dbReference type="InterPro" id="IPR004316">
    <property type="entry name" value="SWEET_rpt"/>
</dbReference>
<keyword evidence="7" id="KW-1133">Transmembrane helix</keyword>
<dbReference type="EMBL" id="JBBPBN010000017">
    <property type="protein sequence ID" value="KAK9019971.1"/>
    <property type="molecule type" value="Genomic_DNA"/>
</dbReference>
<keyword evidence="8" id="KW-0472">Membrane</keyword>
<evidence type="ECO:0000256" key="4">
    <source>
        <dbReference type="ARBA" id="ARBA00022597"/>
    </source>
</evidence>
<evidence type="ECO:0000256" key="1">
    <source>
        <dbReference type="ARBA" id="ARBA00004127"/>
    </source>
</evidence>
<keyword evidence="3" id="KW-0813">Transport</keyword>
<sequence length="96" mass="11205">MLCLYVRFEDDRKKGGFDGCRCCRRHALLPQPSSSFRPSRRRVFDVVMYASPLAIWKNVVSTRSVEDMPFWLSFAVLSNGMYWTVYALVQFDIVTL</sequence>
<comment type="subcellular location">
    <subcellularLocation>
        <location evidence="1">Endomembrane system</location>
        <topology evidence="1">Multi-pass membrane protein</topology>
    </subcellularLocation>
</comment>
<keyword evidence="6" id="KW-0677">Repeat</keyword>
<dbReference type="PANTHER" id="PTHR10791">
    <property type="entry name" value="RAG1-ACTIVATING PROTEIN 1"/>
    <property type="match status" value="1"/>
</dbReference>
<organism evidence="9 10">
    <name type="scientific">Hibiscus sabdariffa</name>
    <name type="common">roselle</name>
    <dbReference type="NCBI Taxonomy" id="183260"/>
    <lineage>
        <taxon>Eukaryota</taxon>
        <taxon>Viridiplantae</taxon>
        <taxon>Streptophyta</taxon>
        <taxon>Embryophyta</taxon>
        <taxon>Tracheophyta</taxon>
        <taxon>Spermatophyta</taxon>
        <taxon>Magnoliopsida</taxon>
        <taxon>eudicotyledons</taxon>
        <taxon>Gunneridae</taxon>
        <taxon>Pentapetalae</taxon>
        <taxon>rosids</taxon>
        <taxon>malvids</taxon>
        <taxon>Malvales</taxon>
        <taxon>Malvaceae</taxon>
        <taxon>Malvoideae</taxon>
        <taxon>Hibiscus</taxon>
    </lineage>
</organism>
<evidence type="ECO:0000313" key="10">
    <source>
        <dbReference type="Proteomes" id="UP001396334"/>
    </source>
</evidence>
<evidence type="ECO:0000256" key="2">
    <source>
        <dbReference type="ARBA" id="ARBA00007809"/>
    </source>
</evidence>
<dbReference type="PANTHER" id="PTHR10791:SF236">
    <property type="entry name" value="BIDIRECTIONAL SUGAR TRANSPORTER SWEET8"/>
    <property type="match status" value="1"/>
</dbReference>
<evidence type="ECO:0000256" key="8">
    <source>
        <dbReference type="ARBA" id="ARBA00023136"/>
    </source>
</evidence>
<keyword evidence="4" id="KW-0762">Sugar transport</keyword>
<evidence type="ECO:0000313" key="9">
    <source>
        <dbReference type="EMBL" id="KAK9019971.1"/>
    </source>
</evidence>
<name>A0ABR2S4N1_9ROSI</name>
<gene>
    <name evidence="9" type="ORF">V6N11_054472</name>
</gene>